<feature type="compositionally biased region" description="Basic and acidic residues" evidence="1">
    <location>
        <begin position="261"/>
        <end position="282"/>
    </location>
</feature>
<feature type="compositionally biased region" description="Basic and acidic residues" evidence="1">
    <location>
        <begin position="518"/>
        <end position="530"/>
    </location>
</feature>
<dbReference type="EMBL" id="LCTV02000008">
    <property type="protein sequence ID" value="PRQ73235.1"/>
    <property type="molecule type" value="Genomic_DNA"/>
</dbReference>
<accession>A0A2T0A5E5</accession>
<evidence type="ECO:0000256" key="2">
    <source>
        <dbReference type="SAM" id="Phobius"/>
    </source>
</evidence>
<evidence type="ECO:0000313" key="4">
    <source>
        <dbReference type="Proteomes" id="UP000239560"/>
    </source>
</evidence>
<dbReference type="AlphaFoldDB" id="A0A2T0A5E5"/>
<feature type="transmembrane region" description="Helical" evidence="2">
    <location>
        <begin position="134"/>
        <end position="153"/>
    </location>
</feature>
<feature type="compositionally biased region" description="Low complexity" evidence="1">
    <location>
        <begin position="309"/>
        <end position="326"/>
    </location>
</feature>
<dbReference type="OrthoDB" id="2527297at2759"/>
<proteinExistence type="predicted"/>
<feature type="transmembrane region" description="Helical" evidence="2">
    <location>
        <begin position="165"/>
        <end position="182"/>
    </location>
</feature>
<feature type="transmembrane region" description="Helical" evidence="2">
    <location>
        <begin position="401"/>
        <end position="424"/>
    </location>
</feature>
<feature type="compositionally biased region" description="Pro residues" evidence="1">
    <location>
        <begin position="356"/>
        <end position="365"/>
    </location>
</feature>
<feature type="transmembrane region" description="Helical" evidence="2">
    <location>
        <begin position="436"/>
        <end position="456"/>
    </location>
</feature>
<reference evidence="3 4" key="1">
    <citation type="journal article" date="2018" name="Elife">
        <title>Functional genomics of lipid metabolism in the oleaginous yeast Rhodosporidium toruloides.</title>
        <authorList>
            <person name="Coradetti S.T."/>
            <person name="Pinel D."/>
            <person name="Geiselman G."/>
            <person name="Ito M."/>
            <person name="Mondo S."/>
            <person name="Reilly M.C."/>
            <person name="Cheng Y.F."/>
            <person name="Bauer S."/>
            <person name="Grigoriev I."/>
            <person name="Gladden J.M."/>
            <person name="Simmons B.A."/>
            <person name="Brem R."/>
            <person name="Arkin A.P."/>
            <person name="Skerker J.M."/>
        </authorList>
    </citation>
    <scope>NUCLEOTIDE SEQUENCE [LARGE SCALE GENOMIC DNA]</scope>
    <source>
        <strain evidence="3 4">NBRC 0880</strain>
    </source>
</reference>
<dbReference type="Proteomes" id="UP000239560">
    <property type="component" value="Unassembled WGS sequence"/>
</dbReference>
<keyword evidence="2" id="KW-0812">Transmembrane</keyword>
<comment type="caution">
    <text evidence="3">The sequence shown here is derived from an EMBL/GenBank/DDBJ whole genome shotgun (WGS) entry which is preliminary data.</text>
</comment>
<organism evidence="3 4">
    <name type="scientific">Rhodotorula toruloides</name>
    <name type="common">Yeast</name>
    <name type="synonym">Rhodosporidium toruloides</name>
    <dbReference type="NCBI Taxonomy" id="5286"/>
    <lineage>
        <taxon>Eukaryota</taxon>
        <taxon>Fungi</taxon>
        <taxon>Dikarya</taxon>
        <taxon>Basidiomycota</taxon>
        <taxon>Pucciniomycotina</taxon>
        <taxon>Microbotryomycetes</taxon>
        <taxon>Sporidiobolales</taxon>
        <taxon>Sporidiobolaceae</taxon>
        <taxon>Rhodotorula</taxon>
    </lineage>
</organism>
<protein>
    <submittedName>
        <fullName evidence="3">Uncharacterized protein</fullName>
    </submittedName>
</protein>
<keyword evidence="2" id="KW-1133">Transmembrane helix</keyword>
<feature type="transmembrane region" description="Helical" evidence="2">
    <location>
        <begin position="67"/>
        <end position="87"/>
    </location>
</feature>
<feature type="transmembrane region" description="Helical" evidence="2">
    <location>
        <begin position="94"/>
        <end position="114"/>
    </location>
</feature>
<feature type="compositionally biased region" description="Low complexity" evidence="1">
    <location>
        <begin position="334"/>
        <end position="351"/>
    </location>
</feature>
<sequence length="530" mass="58704">MGGAGGYVIPLSQAVYCSNPDAVESCLKLCPAADVVSIGVRLGSYLQALAYFALVLFAPDEGGAESMWLGLSVSFSFLMACYVQLFLGTITLHHTVAVILLSHLPYIATLAGMNSLTTYEVLGPAGVRFLQGGMILKGLLTAILWGLCLFAYYVGQLPSWTFLRFRQANCFSSTAIVVWFYPVRPIDGHNAKEVLLLASYSLCWFLVLCIGSYWTLIAPGVLVKRGGHLRDPHMKKIKGFPMKPHKRAAVAESGSDEDSSDEARDKRRQHMKDEPEDYKRDEYDDGMNLMTMRSVSKGRTSYPPTPADPSSSLARATSTASSLPSYRSRRDPPSDSSPSASDSDPASSSSDKQAPPQRPYSPPPATEGMTALSPWSKGLRGTAKDAATRLKKRQEASQRHFIIWPIVAVLLVFTIATTEIQMVANDVFPGEMHLDFPGALTFFLAIPTLWAVAKALKRIQEGRRPTPQEREDKTFYELAAARRRRREEKERRQRQARRRREESEGEGYGYQQVEMGVDDSRGLSRDIRVG</sequence>
<keyword evidence="2" id="KW-0472">Membrane</keyword>
<name>A0A2T0A5E5_RHOTO</name>
<feature type="region of interest" description="Disordered" evidence="1">
    <location>
        <begin position="235"/>
        <end position="380"/>
    </location>
</feature>
<feature type="transmembrane region" description="Helical" evidence="2">
    <location>
        <begin position="194"/>
        <end position="216"/>
    </location>
</feature>
<gene>
    <name evidence="3" type="ORF">AAT19DRAFT_15988</name>
</gene>
<evidence type="ECO:0000313" key="3">
    <source>
        <dbReference type="EMBL" id="PRQ73235.1"/>
    </source>
</evidence>
<feature type="compositionally biased region" description="Basic residues" evidence="1">
    <location>
        <begin position="235"/>
        <end position="248"/>
    </location>
</feature>
<evidence type="ECO:0000256" key="1">
    <source>
        <dbReference type="SAM" id="MobiDB-lite"/>
    </source>
</evidence>
<feature type="region of interest" description="Disordered" evidence="1">
    <location>
        <begin position="482"/>
        <end position="530"/>
    </location>
</feature>